<evidence type="ECO:0000313" key="1">
    <source>
        <dbReference type="EMBL" id="WAA11088.1"/>
    </source>
</evidence>
<keyword evidence="2" id="KW-1185">Reference proteome</keyword>
<sequence>MFREGEFTQLSKISKAIESAYEQILLSENFNEQALRYLQEAERDVQRAIGFSLSSRFHRDPIPMHVPFPGRELE</sequence>
<reference evidence="1" key="1">
    <citation type="submission" date="2022-09" db="EMBL/GenBank/DDBJ databases">
        <title>Complete Genomes of Fervidibacillus albus and Fervidibacillus halotolerans isolated from tidal flat sediments.</title>
        <authorList>
            <person name="Kwon K.K."/>
            <person name="Yang S.-H."/>
            <person name="Park M.J."/>
            <person name="Oh H.-M."/>
        </authorList>
    </citation>
    <scope>NUCLEOTIDE SEQUENCE</scope>
    <source>
        <strain evidence="1">MEBiC13591</strain>
    </source>
</reference>
<dbReference type="EMBL" id="CP106878">
    <property type="protein sequence ID" value="WAA11088.1"/>
    <property type="molecule type" value="Genomic_DNA"/>
</dbReference>
<evidence type="ECO:0000313" key="2">
    <source>
        <dbReference type="Proteomes" id="UP001164718"/>
    </source>
</evidence>
<gene>
    <name evidence="1" type="ORF">OE104_07240</name>
</gene>
<dbReference type="AlphaFoldDB" id="A0A9E8RXE7"/>
<dbReference type="RefSeq" id="WP_275418907.1">
    <property type="nucleotide sequence ID" value="NZ_CP106878.1"/>
</dbReference>
<name>A0A9E8RXE7_9BACI</name>
<protein>
    <submittedName>
        <fullName evidence="1">Uncharacterized protein</fullName>
    </submittedName>
</protein>
<organism evidence="1 2">
    <name type="scientific">Fervidibacillus albus</name>
    <dbReference type="NCBI Taxonomy" id="2980026"/>
    <lineage>
        <taxon>Bacteria</taxon>
        <taxon>Bacillati</taxon>
        <taxon>Bacillota</taxon>
        <taxon>Bacilli</taxon>
        <taxon>Bacillales</taxon>
        <taxon>Bacillaceae</taxon>
        <taxon>Fervidibacillus</taxon>
    </lineage>
</organism>
<proteinExistence type="predicted"/>
<accession>A0A9E8RXE7</accession>
<dbReference type="KEGG" id="faf:OE104_07240"/>
<dbReference type="Proteomes" id="UP001164718">
    <property type="component" value="Chromosome"/>
</dbReference>